<dbReference type="AlphaFoldDB" id="A0A6I4MJ88"/>
<proteinExistence type="predicted"/>
<evidence type="ECO:0000313" key="3">
    <source>
        <dbReference type="Proteomes" id="UP000462055"/>
    </source>
</evidence>
<dbReference type="SUPFAM" id="SSF101898">
    <property type="entry name" value="NHL repeat"/>
    <property type="match status" value="1"/>
</dbReference>
<accession>A0A6I4MJ88</accession>
<dbReference type="Gene3D" id="2.130.10.10">
    <property type="entry name" value="YVTN repeat-like/Quinoprotein amine dehydrogenase"/>
    <property type="match status" value="1"/>
</dbReference>
<protein>
    <recommendedName>
        <fullName evidence="4">Superoxide dismutase</fullName>
    </recommendedName>
</protein>
<evidence type="ECO:0000256" key="1">
    <source>
        <dbReference type="SAM" id="SignalP"/>
    </source>
</evidence>
<gene>
    <name evidence="2" type="ORF">F8568_027425</name>
</gene>
<dbReference type="InterPro" id="IPR006311">
    <property type="entry name" value="TAT_signal"/>
</dbReference>
<reference evidence="2" key="1">
    <citation type="submission" date="2019-12" db="EMBL/GenBank/DDBJ databases">
        <title>Actinomadura physcomitrii sp. nov., a novel actinomycete isolated from moss [Physcomitrium sphaericum (Ludw) Fuernr].</title>
        <authorList>
            <person name="Zhuang X."/>
        </authorList>
    </citation>
    <scope>NUCLEOTIDE SEQUENCE [LARGE SCALE GENOMIC DNA]</scope>
    <source>
        <strain evidence="2">LD22</strain>
    </source>
</reference>
<feature type="chain" id="PRO_5026290677" description="Superoxide dismutase" evidence="1">
    <location>
        <begin position="42"/>
        <end position="270"/>
    </location>
</feature>
<dbReference type="Proteomes" id="UP000462055">
    <property type="component" value="Unassembled WGS sequence"/>
</dbReference>
<evidence type="ECO:0000313" key="2">
    <source>
        <dbReference type="EMBL" id="MWA04047.1"/>
    </source>
</evidence>
<dbReference type="RefSeq" id="WP_151596578.1">
    <property type="nucleotide sequence ID" value="NZ_WBMS02000024.1"/>
</dbReference>
<organism evidence="2 3">
    <name type="scientific">Actinomadura physcomitrii</name>
    <dbReference type="NCBI Taxonomy" id="2650748"/>
    <lineage>
        <taxon>Bacteria</taxon>
        <taxon>Bacillati</taxon>
        <taxon>Actinomycetota</taxon>
        <taxon>Actinomycetes</taxon>
        <taxon>Streptosporangiales</taxon>
        <taxon>Thermomonosporaceae</taxon>
        <taxon>Actinomadura</taxon>
    </lineage>
</organism>
<dbReference type="EMBL" id="WBMS02000024">
    <property type="protein sequence ID" value="MWA04047.1"/>
    <property type="molecule type" value="Genomic_DNA"/>
</dbReference>
<dbReference type="InterPro" id="IPR015943">
    <property type="entry name" value="WD40/YVTN_repeat-like_dom_sf"/>
</dbReference>
<keyword evidence="3" id="KW-1185">Reference proteome</keyword>
<evidence type="ECO:0008006" key="4">
    <source>
        <dbReference type="Google" id="ProtNLM"/>
    </source>
</evidence>
<comment type="caution">
    <text evidence="2">The sequence shown here is derived from an EMBL/GenBank/DDBJ whole genome shotgun (WGS) entry which is preliminary data.</text>
</comment>
<keyword evidence="1" id="KW-0732">Signal</keyword>
<dbReference type="PROSITE" id="PS51318">
    <property type="entry name" value="TAT"/>
    <property type="match status" value="1"/>
</dbReference>
<name>A0A6I4MJ88_9ACTN</name>
<feature type="signal peptide" evidence="1">
    <location>
        <begin position="1"/>
        <end position="41"/>
    </location>
</feature>
<sequence>MQPTRLPADTPLTRRTALGLAGAAALAGAATLAGTARPAAAAERSYTFELVFDVPDTDNMQGLAYQHGRFFVGFDVGGGMGVIREYRPDGTKVKESAPLDVGHAAEVSVRRADGLLYVATGGGTNPTKVNVVDWTGEPRIVRTIDFGSLGNSGLVAVDDRRDGLLVHAGPGDNGPFVFAFTDLDGNVRSTFPLGYQGVPQGLEMSGDKVLYYTNNTITVLDRAGTILEAITIPLTGESEGLAVAPAGRGSRVFVGYNKPNRVYAMTPAFR</sequence>